<dbReference type="PANTHER" id="PTHR43384">
    <property type="entry name" value="SEPTUM SITE-DETERMINING PROTEIN MIND HOMOLOG, CHLOROPLASTIC-RELATED"/>
    <property type="match status" value="1"/>
</dbReference>
<dbReference type="RefSeq" id="WP_155921835.1">
    <property type="nucleotide sequence ID" value="NZ_MF600313.1"/>
</dbReference>
<dbReference type="SUPFAM" id="SSF52540">
    <property type="entry name" value="P-loop containing nucleoside triphosphate hydrolases"/>
    <property type="match status" value="1"/>
</dbReference>
<dbReference type="InterPro" id="IPR050625">
    <property type="entry name" value="ParA/MinD_ATPase"/>
</dbReference>
<gene>
    <name evidence="3" type="primary">espI</name>
    <name evidence="3" type="ORF">B5P44_p00070</name>
</gene>
<feature type="domain" description="AAA" evidence="2">
    <location>
        <begin position="334"/>
        <end position="478"/>
    </location>
</feature>
<dbReference type="GO" id="GO:0005829">
    <property type="term" value="C:cytosol"/>
    <property type="evidence" value="ECO:0007669"/>
    <property type="project" value="TreeGrafter"/>
</dbReference>
<dbReference type="GO" id="GO:0005524">
    <property type="term" value="F:ATP binding"/>
    <property type="evidence" value="ECO:0007669"/>
    <property type="project" value="TreeGrafter"/>
</dbReference>
<evidence type="ECO:0000259" key="2">
    <source>
        <dbReference type="Pfam" id="PF13614"/>
    </source>
</evidence>
<geneLocation type="plasmid" evidence="3">
    <name>pCBMA213_1</name>
</geneLocation>
<dbReference type="PANTHER" id="PTHR43384:SF14">
    <property type="entry name" value="ESX-1 SECRETION-ASSOCIATED PROTEIN ESPI"/>
    <property type="match status" value="1"/>
</dbReference>
<sequence>MKFNSSNIDMDQVENIRDQFISENAVGAAHGNSEADSQPTPAPNSDQASAQPHPPNAPAQVPVVEAHIDPDDFDRTRVFPPEVLKAAAAGTPWASPEMPAAADPMKSLSDRSDSRMELPRGRHGTRDGEPAHDPHPTGSHPIPPAPGTQWDTAVQPRIPAAPRGGVNPAHTGEFRQFPQQNPNPAHTGPTPTYREGPRPGPAPWDQRGGQAAQQFPQHGPAASQHHADQGRGDHQQNHRNQANHPAERSAPQQDRNQGQRPAAQADEARSERNVPEAATVRDFALEGPRRQLPKQGWRGAVAKLGIPINKGAAELERDHYKDIINKNLANPKRVGVAAFKGGVGKTTATICLASTIAQWRYESRVVGMDTVARGTLALRVAGERKPNNSVQSLAADQRLYTGNHVRAHMMVNQHRLAVLGSDIDLDNSPLEPAEYTRACDELERYNELIFVDTEPSTATPAYETIMKSLDALVLVINPTLDSAVPGRDVLPWLRKKGLTELAGRTLVLINHQTPAKSHLDVKNVVNHFQNEGAKVLEVMHDAHLAEAGPINLELLDKRTELQYLRASAILMELLPAV</sequence>
<proteinExistence type="predicted"/>
<name>A0A343VR41_9MYCO</name>
<protein>
    <submittedName>
        <fullName evidence="3">ESX-1 secretion-associated protein EspI</fullName>
    </submittedName>
</protein>
<dbReference type="EMBL" id="MF600313">
    <property type="protein sequence ID" value="AVN58365.1"/>
    <property type="molecule type" value="Genomic_DNA"/>
</dbReference>
<keyword evidence="3" id="KW-0614">Plasmid</keyword>
<reference evidence="3" key="1">
    <citation type="journal article" date="2018" name="Front. Microbiol.">
        <title>Beyond the Limits: tRNA Array Units in Mycobacterium Genomes.</title>
        <authorList>
            <person name="Morgado S.M."/>
            <person name="Vicente A.C."/>
        </authorList>
    </citation>
    <scope>NUCLEOTIDE SEQUENCE</scope>
    <source>
        <strain evidence="3">CBMA 213</strain>
        <plasmid evidence="3">pCBMA213_1</plasmid>
    </source>
</reference>
<feature type="region of interest" description="Disordered" evidence="1">
    <location>
        <begin position="88"/>
        <end position="287"/>
    </location>
</feature>
<dbReference type="Pfam" id="PF13614">
    <property type="entry name" value="AAA_31"/>
    <property type="match status" value="1"/>
</dbReference>
<accession>A0A343VR41</accession>
<dbReference type="AlphaFoldDB" id="A0A343VR41"/>
<dbReference type="GO" id="GO:0009898">
    <property type="term" value="C:cytoplasmic side of plasma membrane"/>
    <property type="evidence" value="ECO:0007669"/>
    <property type="project" value="TreeGrafter"/>
</dbReference>
<evidence type="ECO:0000313" key="3">
    <source>
        <dbReference type="EMBL" id="AVN58365.1"/>
    </source>
</evidence>
<dbReference type="GO" id="GO:0016887">
    <property type="term" value="F:ATP hydrolysis activity"/>
    <property type="evidence" value="ECO:0007669"/>
    <property type="project" value="TreeGrafter"/>
</dbReference>
<feature type="compositionally biased region" description="Polar residues" evidence="1">
    <location>
        <begin position="250"/>
        <end position="259"/>
    </location>
</feature>
<dbReference type="Gene3D" id="3.40.50.300">
    <property type="entry name" value="P-loop containing nucleotide triphosphate hydrolases"/>
    <property type="match status" value="1"/>
</dbReference>
<evidence type="ECO:0000256" key="1">
    <source>
        <dbReference type="SAM" id="MobiDB-lite"/>
    </source>
</evidence>
<feature type="region of interest" description="Disordered" evidence="1">
    <location>
        <begin position="1"/>
        <end position="61"/>
    </location>
</feature>
<feature type="compositionally biased region" description="Basic and acidic residues" evidence="1">
    <location>
        <begin position="108"/>
        <end position="135"/>
    </location>
</feature>
<feature type="compositionally biased region" description="Basic and acidic residues" evidence="1">
    <location>
        <begin position="225"/>
        <end position="236"/>
    </location>
</feature>
<feature type="compositionally biased region" description="Polar residues" evidence="1">
    <location>
        <begin position="34"/>
        <end position="50"/>
    </location>
</feature>
<organism evidence="3">
    <name type="scientific">Mycolicibacterium sp. CBMA 213</name>
    <dbReference type="NCBI Taxonomy" id="1968788"/>
    <lineage>
        <taxon>Bacteria</taxon>
        <taxon>Bacillati</taxon>
        <taxon>Actinomycetota</taxon>
        <taxon>Actinomycetes</taxon>
        <taxon>Mycobacteriales</taxon>
        <taxon>Mycobacteriaceae</taxon>
        <taxon>Mycolicibacterium</taxon>
    </lineage>
</organism>
<dbReference type="InterPro" id="IPR027417">
    <property type="entry name" value="P-loop_NTPase"/>
</dbReference>
<dbReference type="InterPro" id="IPR025669">
    <property type="entry name" value="AAA_dom"/>
</dbReference>
<dbReference type="GO" id="GO:0051782">
    <property type="term" value="P:negative regulation of cell division"/>
    <property type="evidence" value="ECO:0007669"/>
    <property type="project" value="TreeGrafter"/>
</dbReference>